<dbReference type="Proteomes" id="UP000050465">
    <property type="component" value="Unassembled WGS sequence"/>
</dbReference>
<organism evidence="1 2">
    <name type="scientific">Phormidesmis priestleyi Ana</name>
    <dbReference type="NCBI Taxonomy" id="1666911"/>
    <lineage>
        <taxon>Bacteria</taxon>
        <taxon>Bacillati</taxon>
        <taxon>Cyanobacteriota</taxon>
        <taxon>Cyanophyceae</taxon>
        <taxon>Leptolyngbyales</taxon>
        <taxon>Leptolyngbyaceae</taxon>
        <taxon>Phormidesmis</taxon>
    </lineage>
</organism>
<dbReference type="AlphaFoldDB" id="A0A0P8A406"/>
<protein>
    <submittedName>
        <fullName evidence="1">RNA binding motif</fullName>
    </submittedName>
</protein>
<sequence length="991" mass="106654">MTTTQPKWRQSQIGASRTHFIHVLFRMLKDGLFHPFLIPRVIAVFLSAGGLYAASEGLIGRGAIAQIVNRDPVTGAVTVDRNAFQLQTTDLGNDSGIGLPTDLPESVGEKIVIPVEPERQAPNGIILRIDQQYIEDNFSVPNSTATYTLDGDSIRANAFFELDTQEGSHRFAEGLEVIIRDSQNNEIGVPLVEFVRGSFDELDVLRVQDANGNIINLSDVEVIRTESFGPNDSVQVRVLHIESDGAPLSAASESGVYFTRDGQLIAEDSDDNDFDDGNYLNSVTGEGSADAVASVSSRESANLEETQELEPELRTEETVLEQETVTTTEVASDVISEERVRGSIETPDPNAMRLGHAVGVRTENDEQLVYNRYGGTVQLRAGSDGLSAAAQLPPLIGNPNVPPTLLTGELNFNPWVSDNEAGLSATVAVTQFLTRTHHIATDAFGNTIENPAPRGSRLVEPTGLFNNRRLVGYVPAVVGVDADDAQLSSQAGIFNLPADQAVVIKPLGAGQVGAGDAAYERNVGGYIIERTDGSMTFVPQWTEAGYAQDDITLAAGEAARIIYALVPQQAGQNLQVDQRYEVTTGPSGYQIVDGGFRIISADRQPQNFLREMAEVYAVEDTVQGSNAATPEFNGVQGTYITNGQLMPTVDINLPNAADARVGNEVSLLTAANPQPGQAAYARTTRAAGFYLGGSFTGGIGNQRDTIQQRLATSTIETDQQRTTLAVNQFLTPLTQVSFIRRDRLTTTDTPGTARFDISAAGELENTRFESTDEQLAAATTNVSFDVLSTETEITAGEEEQIESTTNTQVEVLARREVASDETAVSGSDSYANASPVQGEIALGGVLNFGNTPWTPAANTVRAELFFRDTVIGRGGSGSETGWRASLMFHPFGERQREAYQYDEFGNVVPLYKTEAVRDANGVQVMEEVVAADGSRVMLPVNRFVIDELTGDRIPQTVGTGRSQGPGLYVRAQDTWDDDDSLAVDGGVQLSF</sequence>
<dbReference type="STRING" id="1666911.HLUCCA11_01495"/>
<reference evidence="1 2" key="1">
    <citation type="submission" date="2015-09" db="EMBL/GenBank/DDBJ databases">
        <title>Identification and resolution of microdiversity through metagenomic sequencing of parallel consortia.</title>
        <authorList>
            <person name="Nelson W.C."/>
            <person name="Romine M.F."/>
            <person name="Lindemann S.R."/>
        </authorList>
    </citation>
    <scope>NUCLEOTIDE SEQUENCE [LARGE SCALE GENOMIC DNA]</scope>
    <source>
        <strain evidence="1">Ana</strain>
    </source>
</reference>
<proteinExistence type="predicted"/>
<gene>
    <name evidence="1" type="ORF">HLUCCA11_01495</name>
</gene>
<dbReference type="EMBL" id="LJZR01000001">
    <property type="protein sequence ID" value="KPQ37758.1"/>
    <property type="molecule type" value="Genomic_DNA"/>
</dbReference>
<accession>A0A0P8A406</accession>
<evidence type="ECO:0000313" key="2">
    <source>
        <dbReference type="Proteomes" id="UP000050465"/>
    </source>
</evidence>
<name>A0A0P8A406_9CYAN</name>
<evidence type="ECO:0000313" key="1">
    <source>
        <dbReference type="EMBL" id="KPQ37758.1"/>
    </source>
</evidence>
<comment type="caution">
    <text evidence="1">The sequence shown here is derived from an EMBL/GenBank/DDBJ whole genome shotgun (WGS) entry which is preliminary data.</text>
</comment>